<dbReference type="Pfam" id="PF07715">
    <property type="entry name" value="Plug"/>
    <property type="match status" value="1"/>
</dbReference>
<keyword evidence="6" id="KW-0408">Iron</keyword>
<feature type="domain" description="TonB-dependent receptor-like beta-barrel" evidence="14">
    <location>
        <begin position="245"/>
        <end position="724"/>
    </location>
</feature>
<dbReference type="PANTHER" id="PTHR32552:SF81">
    <property type="entry name" value="TONB-DEPENDENT OUTER MEMBRANE RECEPTOR"/>
    <property type="match status" value="1"/>
</dbReference>
<dbReference type="Gene3D" id="2.40.170.20">
    <property type="entry name" value="TonB-dependent receptor, beta-barrel domain"/>
    <property type="match status" value="1"/>
</dbReference>
<comment type="subcellular location">
    <subcellularLocation>
        <location evidence="1 11">Cell outer membrane</location>
        <topology evidence="1 11">Multi-pass membrane protein</topology>
    </subcellularLocation>
</comment>
<evidence type="ECO:0000256" key="6">
    <source>
        <dbReference type="ARBA" id="ARBA00023004"/>
    </source>
</evidence>
<keyword evidence="10 11" id="KW-0998">Cell outer membrane</keyword>
<evidence type="ECO:0000256" key="3">
    <source>
        <dbReference type="ARBA" id="ARBA00022452"/>
    </source>
</evidence>
<keyword evidence="17" id="KW-1185">Reference proteome</keyword>
<evidence type="ECO:0000256" key="5">
    <source>
        <dbReference type="ARBA" id="ARBA00022692"/>
    </source>
</evidence>
<accession>A0A840FQY4</accession>
<dbReference type="Proteomes" id="UP000529795">
    <property type="component" value="Unassembled WGS sequence"/>
</dbReference>
<evidence type="ECO:0000256" key="7">
    <source>
        <dbReference type="ARBA" id="ARBA00023065"/>
    </source>
</evidence>
<evidence type="ECO:0000313" key="17">
    <source>
        <dbReference type="Proteomes" id="UP000529795"/>
    </source>
</evidence>
<evidence type="ECO:0000313" key="16">
    <source>
        <dbReference type="EMBL" id="MBB4155675.1"/>
    </source>
</evidence>
<dbReference type="GO" id="GO:0006826">
    <property type="term" value="P:iron ion transport"/>
    <property type="evidence" value="ECO:0007669"/>
    <property type="project" value="UniProtKB-KW"/>
</dbReference>
<dbReference type="InterPro" id="IPR000531">
    <property type="entry name" value="Beta-barrel_TonB"/>
</dbReference>
<dbReference type="RefSeq" id="WP_221364493.1">
    <property type="nucleotide sequence ID" value="NZ_JACIEV010000019.1"/>
</dbReference>
<reference evidence="16 17" key="1">
    <citation type="submission" date="2020-08" db="EMBL/GenBank/DDBJ databases">
        <title>Genomic Encyclopedia of Type Strains, Phase IV (KMG-IV): sequencing the most valuable type-strain genomes for metagenomic binning, comparative biology and taxonomic classification.</title>
        <authorList>
            <person name="Goeker M."/>
        </authorList>
    </citation>
    <scope>NUCLEOTIDE SEQUENCE [LARGE SCALE GENOMIC DNA]</scope>
    <source>
        <strain evidence="16 17">YC6723</strain>
    </source>
</reference>
<dbReference type="SUPFAM" id="SSF56935">
    <property type="entry name" value="Porins"/>
    <property type="match status" value="1"/>
</dbReference>
<evidence type="ECO:0000256" key="13">
    <source>
        <dbReference type="SAM" id="SignalP"/>
    </source>
</evidence>
<feature type="chain" id="PRO_5032859987" evidence="13">
    <location>
        <begin position="25"/>
        <end position="768"/>
    </location>
</feature>
<feature type="signal peptide" evidence="13">
    <location>
        <begin position="1"/>
        <end position="24"/>
    </location>
</feature>
<evidence type="ECO:0000256" key="2">
    <source>
        <dbReference type="ARBA" id="ARBA00022448"/>
    </source>
</evidence>
<organism evidence="16 17">
    <name type="scientific">Sphingomonas jinjuensis</name>
    <dbReference type="NCBI Taxonomy" id="535907"/>
    <lineage>
        <taxon>Bacteria</taxon>
        <taxon>Pseudomonadati</taxon>
        <taxon>Pseudomonadota</taxon>
        <taxon>Alphaproteobacteria</taxon>
        <taxon>Sphingomonadales</taxon>
        <taxon>Sphingomonadaceae</taxon>
        <taxon>Sphingomonas</taxon>
    </lineage>
</organism>
<comment type="caution">
    <text evidence="16">The sequence shown here is derived from an EMBL/GenBank/DDBJ whole genome shotgun (WGS) entry which is preliminary data.</text>
</comment>
<keyword evidence="7" id="KW-0406">Ion transport</keyword>
<keyword evidence="8 12" id="KW-0798">TonB box</keyword>
<dbReference type="InterPro" id="IPR012910">
    <property type="entry name" value="Plug_dom"/>
</dbReference>
<protein>
    <submittedName>
        <fullName evidence="16">Iron complex outermembrane receptor protein</fullName>
    </submittedName>
</protein>
<evidence type="ECO:0000256" key="9">
    <source>
        <dbReference type="ARBA" id="ARBA00023136"/>
    </source>
</evidence>
<keyword evidence="13" id="KW-0732">Signal</keyword>
<proteinExistence type="inferred from homology"/>
<evidence type="ECO:0000256" key="11">
    <source>
        <dbReference type="PROSITE-ProRule" id="PRU01360"/>
    </source>
</evidence>
<evidence type="ECO:0000259" key="15">
    <source>
        <dbReference type="Pfam" id="PF07715"/>
    </source>
</evidence>
<evidence type="ECO:0000259" key="14">
    <source>
        <dbReference type="Pfam" id="PF00593"/>
    </source>
</evidence>
<dbReference type="InterPro" id="IPR036942">
    <property type="entry name" value="Beta-barrel_TonB_sf"/>
</dbReference>
<evidence type="ECO:0000256" key="4">
    <source>
        <dbReference type="ARBA" id="ARBA00022496"/>
    </source>
</evidence>
<name>A0A840FQY4_9SPHN</name>
<sequence length="768" mass="81155">MMRKKVIAAFVCSTSAIGALPAAAQQTVPARTAAQPGNAAAPAEAQAEAGDIVVTANKREELLKDVPISLAVVSGDQLTRQNVNEVAELTRSAPALNTAGPFGALSIRGIGSISFSRSSEGSVGVVVDNVALAGTSTNPPLLFDVARVEVLEGPQGTLFGRNSSAGVLNIVTNAPDPSRTEVIAHADVGSRNTYVGRGVVNLPIADNAALRVAGSYAQAPETQFNRFDGSWQRQRNYATRARFLWEPTSDITINLIGDYSDYDKGGGAPWSVFVATPGSRLSQRLAACGIVVGAENQQGCVDGGNRGWTESYGFSNQVDMRIGDHTLTLISAYRAVEGEVPAYDVDSVPIYRLNQTGPSDTHNFSQEVRLTSRSGGTLEYVGGLYYFDSEFDGSVQQLGPVATDAGIPFTLGQRLMTHAQTTSVAAFGQATLRLAPAVRLILGARYGNETVSARTDAALAPGAVAPVGSLAPVRGRVSDDYFSYRGGVQFDVSRDVMIYGTYTRGYKGPSVNDQAAGPTIPVLVRPEIPKSGEVGIKASAFGGRMTASLAGFYTKVDDFQAQFFDPVAAAFVFGNAPSLTTKGVSFNLFGRPTRGLSLNLGAVYNDARYGDGYLVACAQQQTAAQGCIPQVVNGATIGRVDDAGGNRLVGTPEWKVTASGEYAADLSSRTQAYLQADMVYTSRINWDAAFNPIAQNAPAALFGGRLGLRFADQRFGIAVFGRNLFDVYRPTVRFATPTAALQLDPRSYAQISGTDSRRVIGLSLDAKF</sequence>
<dbReference type="PROSITE" id="PS52016">
    <property type="entry name" value="TONB_DEPENDENT_REC_3"/>
    <property type="match status" value="1"/>
</dbReference>
<dbReference type="AlphaFoldDB" id="A0A840FQY4"/>
<keyword evidence="5 11" id="KW-0812">Transmembrane</keyword>
<evidence type="ECO:0000256" key="8">
    <source>
        <dbReference type="ARBA" id="ARBA00023077"/>
    </source>
</evidence>
<evidence type="ECO:0000256" key="10">
    <source>
        <dbReference type="ARBA" id="ARBA00023237"/>
    </source>
</evidence>
<keyword evidence="16" id="KW-0675">Receptor</keyword>
<comment type="similarity">
    <text evidence="11 12">Belongs to the TonB-dependent receptor family.</text>
</comment>
<gene>
    <name evidence="16" type="ORF">GGQ80_003600</name>
</gene>
<feature type="domain" description="TonB-dependent receptor plug" evidence="15">
    <location>
        <begin position="64"/>
        <end position="167"/>
    </location>
</feature>
<dbReference type="Pfam" id="PF00593">
    <property type="entry name" value="TonB_dep_Rec_b-barrel"/>
    <property type="match status" value="1"/>
</dbReference>
<evidence type="ECO:0000256" key="12">
    <source>
        <dbReference type="RuleBase" id="RU003357"/>
    </source>
</evidence>
<keyword evidence="4" id="KW-0410">Iron transport</keyword>
<keyword evidence="2 11" id="KW-0813">Transport</keyword>
<dbReference type="PANTHER" id="PTHR32552">
    <property type="entry name" value="FERRICHROME IRON RECEPTOR-RELATED"/>
    <property type="match status" value="1"/>
</dbReference>
<keyword evidence="9 11" id="KW-0472">Membrane</keyword>
<evidence type="ECO:0000256" key="1">
    <source>
        <dbReference type="ARBA" id="ARBA00004571"/>
    </source>
</evidence>
<dbReference type="InterPro" id="IPR039426">
    <property type="entry name" value="TonB-dep_rcpt-like"/>
</dbReference>
<keyword evidence="3 11" id="KW-1134">Transmembrane beta strand</keyword>
<dbReference type="GO" id="GO:0009279">
    <property type="term" value="C:cell outer membrane"/>
    <property type="evidence" value="ECO:0007669"/>
    <property type="project" value="UniProtKB-SubCell"/>
</dbReference>
<dbReference type="EMBL" id="JACIEV010000019">
    <property type="protein sequence ID" value="MBB4155675.1"/>
    <property type="molecule type" value="Genomic_DNA"/>
</dbReference>